<gene>
    <name evidence="1" type="ORF">FFUJ_08449</name>
</gene>
<evidence type="ECO:0000313" key="2">
    <source>
        <dbReference type="Proteomes" id="UP000016800"/>
    </source>
</evidence>
<name>S0EGF7_GIBF5</name>
<dbReference type="AlphaFoldDB" id="S0EGF7"/>
<proteinExistence type="predicted"/>
<protein>
    <submittedName>
        <fullName evidence="1">Uncharacterized protein</fullName>
    </submittedName>
</protein>
<dbReference type="VEuPathDB" id="FungiDB:FFUJ_08449"/>
<dbReference type="HOGENOM" id="CLU_2004121_0_0_1"/>
<dbReference type="GeneID" id="35401925"/>
<evidence type="ECO:0000313" key="1">
    <source>
        <dbReference type="EMBL" id="CCT71473.1"/>
    </source>
</evidence>
<accession>S0EGF7</accession>
<sequence>MDLLGVARHRQDDLDIASKPRESLGSGYGLSLSCQSCTNPACQVLAFTAHKAEITSLTSRTYIGVNVHSSRPQTLDRELVAGAPRNIHHLTMIVAISHSPPQTKMWRAPEQRNLGMAVIKSLEV</sequence>
<dbReference type="RefSeq" id="XP_023433552.1">
    <property type="nucleotide sequence ID" value="XM_023580849.1"/>
</dbReference>
<dbReference type="EMBL" id="HF679029">
    <property type="protein sequence ID" value="CCT71473.1"/>
    <property type="molecule type" value="Genomic_DNA"/>
</dbReference>
<organism evidence="1 2">
    <name type="scientific">Gibberella fujikuroi (strain CBS 195.34 / IMI 58289 / NRRL A-6831)</name>
    <name type="common">Bakanae and foot rot disease fungus</name>
    <name type="synonym">Fusarium fujikuroi</name>
    <dbReference type="NCBI Taxonomy" id="1279085"/>
    <lineage>
        <taxon>Eukaryota</taxon>
        <taxon>Fungi</taxon>
        <taxon>Dikarya</taxon>
        <taxon>Ascomycota</taxon>
        <taxon>Pezizomycotina</taxon>
        <taxon>Sordariomycetes</taxon>
        <taxon>Hypocreomycetidae</taxon>
        <taxon>Hypocreales</taxon>
        <taxon>Nectriaceae</taxon>
        <taxon>Fusarium</taxon>
        <taxon>Fusarium fujikuroi species complex</taxon>
    </lineage>
</organism>
<reference evidence="2" key="1">
    <citation type="journal article" date="2013" name="PLoS Pathog.">
        <title>Deciphering the cryptic genome: genome-wide analyses of the rice pathogen Fusarium fujikuroi reveal complex regulation of secondary metabolism and novel metabolites.</title>
        <authorList>
            <person name="Wiemann P."/>
            <person name="Sieber C.M."/>
            <person name="von Bargen K.W."/>
            <person name="Studt L."/>
            <person name="Niehaus E.M."/>
            <person name="Espino J.J."/>
            <person name="Huss K."/>
            <person name="Michielse C.B."/>
            <person name="Albermann S."/>
            <person name="Wagner D."/>
            <person name="Bergner S.V."/>
            <person name="Connolly L.R."/>
            <person name="Fischer A."/>
            <person name="Reuter G."/>
            <person name="Kleigrewe K."/>
            <person name="Bald T."/>
            <person name="Wingfield B.D."/>
            <person name="Ophir R."/>
            <person name="Freeman S."/>
            <person name="Hippler M."/>
            <person name="Smith K.M."/>
            <person name="Brown D.W."/>
            <person name="Proctor R.H."/>
            <person name="Munsterkotter M."/>
            <person name="Freitag M."/>
            <person name="Humpf H.U."/>
            <person name="Guldener U."/>
            <person name="Tudzynski B."/>
        </authorList>
    </citation>
    <scope>NUCLEOTIDE SEQUENCE [LARGE SCALE GENOMIC DNA]</scope>
    <source>
        <strain evidence="2">CBS 195.34 / IMI 58289 / NRRL A-6831</strain>
    </source>
</reference>
<keyword evidence="2" id="KW-1185">Reference proteome</keyword>
<dbReference type="Proteomes" id="UP000016800">
    <property type="component" value="Chromosome VII"/>
</dbReference>